<comment type="cofactor">
    <cofactor evidence="1">
        <name>heme b</name>
        <dbReference type="ChEBI" id="CHEBI:60344"/>
    </cofactor>
</comment>
<name>A0A7Z0B2C2_9BURK</name>
<organism evidence="15 16">
    <name type="scientific">Paraburkholderia bryophila</name>
    <dbReference type="NCBI Taxonomy" id="420952"/>
    <lineage>
        <taxon>Bacteria</taxon>
        <taxon>Pseudomonadati</taxon>
        <taxon>Pseudomonadota</taxon>
        <taxon>Betaproteobacteria</taxon>
        <taxon>Burkholderiales</taxon>
        <taxon>Burkholderiaceae</taxon>
        <taxon>Paraburkholderia</taxon>
    </lineage>
</organism>
<evidence type="ECO:0000256" key="5">
    <source>
        <dbReference type="ARBA" id="ARBA00022617"/>
    </source>
</evidence>
<feature type="transmembrane region" description="Helical" evidence="13">
    <location>
        <begin position="157"/>
        <end position="182"/>
    </location>
</feature>
<feature type="domain" description="Cytochrome b561 bacterial/Ni-hydrogenase" evidence="14">
    <location>
        <begin position="83"/>
        <end position="250"/>
    </location>
</feature>
<dbReference type="PANTHER" id="PTHR30529:SF1">
    <property type="entry name" value="CYTOCHROME B561 HOMOLOG 2"/>
    <property type="match status" value="1"/>
</dbReference>
<evidence type="ECO:0000313" key="16">
    <source>
        <dbReference type="Proteomes" id="UP000572540"/>
    </source>
</evidence>
<keyword evidence="3" id="KW-0813">Transport</keyword>
<evidence type="ECO:0000256" key="13">
    <source>
        <dbReference type="SAM" id="Phobius"/>
    </source>
</evidence>
<dbReference type="Proteomes" id="UP000572540">
    <property type="component" value="Unassembled WGS sequence"/>
</dbReference>
<dbReference type="InterPro" id="IPR011577">
    <property type="entry name" value="Cyt_b561_bac/Ni-Hgenase"/>
</dbReference>
<keyword evidence="11 13" id="KW-0472">Membrane</keyword>
<comment type="caution">
    <text evidence="15">The sequence shown here is derived from an EMBL/GenBank/DDBJ whole genome shotgun (WGS) entry which is preliminary data.</text>
</comment>
<evidence type="ECO:0000259" key="14">
    <source>
        <dbReference type="Pfam" id="PF01292"/>
    </source>
</evidence>
<dbReference type="Pfam" id="PF01292">
    <property type="entry name" value="Ni_hydr_CYTB"/>
    <property type="match status" value="1"/>
</dbReference>
<protein>
    <submittedName>
        <fullName evidence="15">Cytochrome b561</fullName>
    </submittedName>
</protein>
<evidence type="ECO:0000256" key="6">
    <source>
        <dbReference type="ARBA" id="ARBA00022692"/>
    </source>
</evidence>
<comment type="subcellular location">
    <subcellularLocation>
        <location evidence="2">Cell membrane</location>
        <topology evidence="2">Multi-pass membrane protein</topology>
    </subcellularLocation>
</comment>
<evidence type="ECO:0000313" key="15">
    <source>
        <dbReference type="EMBL" id="NYH18831.1"/>
    </source>
</evidence>
<evidence type="ECO:0000256" key="7">
    <source>
        <dbReference type="ARBA" id="ARBA00022723"/>
    </source>
</evidence>
<evidence type="ECO:0000256" key="9">
    <source>
        <dbReference type="ARBA" id="ARBA00022989"/>
    </source>
</evidence>
<evidence type="ECO:0000256" key="2">
    <source>
        <dbReference type="ARBA" id="ARBA00004651"/>
    </source>
</evidence>
<evidence type="ECO:0000256" key="12">
    <source>
        <dbReference type="ARBA" id="ARBA00037975"/>
    </source>
</evidence>
<feature type="transmembrane region" description="Helical" evidence="13">
    <location>
        <begin position="121"/>
        <end position="145"/>
    </location>
</feature>
<dbReference type="GO" id="GO:0022904">
    <property type="term" value="P:respiratory electron transport chain"/>
    <property type="evidence" value="ECO:0007669"/>
    <property type="project" value="InterPro"/>
</dbReference>
<evidence type="ECO:0000256" key="8">
    <source>
        <dbReference type="ARBA" id="ARBA00022982"/>
    </source>
</evidence>
<dbReference type="GO" id="GO:0005886">
    <property type="term" value="C:plasma membrane"/>
    <property type="evidence" value="ECO:0007669"/>
    <property type="project" value="UniProtKB-SubCell"/>
</dbReference>
<dbReference type="GO" id="GO:0020037">
    <property type="term" value="F:heme binding"/>
    <property type="evidence" value="ECO:0007669"/>
    <property type="project" value="TreeGrafter"/>
</dbReference>
<dbReference type="Gene3D" id="1.20.950.20">
    <property type="entry name" value="Transmembrane di-heme cytochromes, Chain C"/>
    <property type="match status" value="1"/>
</dbReference>
<keyword evidence="4" id="KW-1003">Cell membrane</keyword>
<keyword evidence="10" id="KW-0408">Iron</keyword>
<dbReference type="PANTHER" id="PTHR30529">
    <property type="entry name" value="CYTOCHROME B561"/>
    <property type="match status" value="1"/>
</dbReference>
<dbReference type="InterPro" id="IPR016174">
    <property type="entry name" value="Di-haem_cyt_TM"/>
</dbReference>
<feature type="transmembrane region" description="Helical" evidence="13">
    <location>
        <begin position="90"/>
        <end position="109"/>
    </location>
</feature>
<evidence type="ECO:0000256" key="10">
    <source>
        <dbReference type="ARBA" id="ARBA00023004"/>
    </source>
</evidence>
<comment type="similarity">
    <text evidence="12">Belongs to the cytochrome b561 family.</text>
</comment>
<keyword evidence="5" id="KW-0349">Heme</keyword>
<proteinExistence type="inferred from homology"/>
<sequence length="250" mass="27619">MASRVLDAVRAICELVITSSVGYVSGRFVGGIFRSPCSSHFVVRSRKEDSLLERRTWHPHFPVLIQSKMNTQSTVRFRDTPLRYDAVSRLLHWLSLLLLVAQFSIGWLMPDADSVKAPAGLVAWHVGIGTSLLAVFAARLVWVAMRRSPGPVDQHGMLRFLATAVHVSMYALLLLVPLLGWLNASGRGWAVRLAGVWDMPQLATPDSLGASIGEWHSASATVLLVLIGLHVFAVLVHQIGFKDRLLQRML</sequence>
<keyword evidence="9 13" id="KW-1133">Transmembrane helix</keyword>
<feature type="transmembrane region" description="Helical" evidence="13">
    <location>
        <begin position="218"/>
        <end position="241"/>
    </location>
</feature>
<evidence type="ECO:0000256" key="11">
    <source>
        <dbReference type="ARBA" id="ARBA00023136"/>
    </source>
</evidence>
<keyword evidence="7" id="KW-0479">Metal-binding</keyword>
<keyword evidence="8" id="KW-0249">Electron transport</keyword>
<dbReference type="GO" id="GO:0046872">
    <property type="term" value="F:metal ion binding"/>
    <property type="evidence" value="ECO:0007669"/>
    <property type="project" value="UniProtKB-KW"/>
</dbReference>
<dbReference type="SUPFAM" id="SSF81342">
    <property type="entry name" value="Transmembrane di-heme cytochromes"/>
    <property type="match status" value="1"/>
</dbReference>
<dbReference type="InterPro" id="IPR052168">
    <property type="entry name" value="Cytochrome_b561_oxidase"/>
</dbReference>
<gene>
    <name evidence="15" type="ORF">GGD41_006059</name>
</gene>
<reference evidence="15 16" key="1">
    <citation type="submission" date="2020-07" db="EMBL/GenBank/DDBJ databases">
        <title>Exploring microbial biodiversity for novel pathways involved in the catabolism of aromatic compounds derived from lignin.</title>
        <authorList>
            <person name="Elkins J."/>
        </authorList>
    </citation>
    <scope>NUCLEOTIDE SEQUENCE [LARGE SCALE GENOMIC DNA]</scope>
    <source>
        <strain evidence="15 16">H2C3B</strain>
    </source>
</reference>
<evidence type="ECO:0000256" key="1">
    <source>
        <dbReference type="ARBA" id="ARBA00001970"/>
    </source>
</evidence>
<accession>A0A7Z0B2C2</accession>
<dbReference type="AlphaFoldDB" id="A0A7Z0B2C2"/>
<dbReference type="EMBL" id="JACCAU010000001">
    <property type="protein sequence ID" value="NYH18831.1"/>
    <property type="molecule type" value="Genomic_DNA"/>
</dbReference>
<evidence type="ECO:0000256" key="3">
    <source>
        <dbReference type="ARBA" id="ARBA00022448"/>
    </source>
</evidence>
<evidence type="ECO:0000256" key="4">
    <source>
        <dbReference type="ARBA" id="ARBA00022475"/>
    </source>
</evidence>
<dbReference type="GO" id="GO:0009055">
    <property type="term" value="F:electron transfer activity"/>
    <property type="evidence" value="ECO:0007669"/>
    <property type="project" value="InterPro"/>
</dbReference>
<keyword evidence="6 13" id="KW-0812">Transmembrane</keyword>